<sequence>MSYHVITSHIISHIIMSYIIYIYNIITCQQSYHVISYHISHHVIEIFRHQYFPFDIFLFNKVEIHVPVSIIRSDKFKH</sequence>
<evidence type="ECO:0008006" key="4">
    <source>
        <dbReference type="Google" id="ProtNLM"/>
    </source>
</evidence>
<proteinExistence type="predicted"/>
<keyword evidence="1" id="KW-0812">Transmembrane</keyword>
<keyword evidence="3" id="KW-1185">Reference proteome</keyword>
<reference evidence="2 3" key="1">
    <citation type="submission" date="2022-12" db="EMBL/GenBank/DDBJ databases">
        <title>Chromosome-level genome of Tegillarca granosa.</title>
        <authorList>
            <person name="Kim J."/>
        </authorList>
    </citation>
    <scope>NUCLEOTIDE SEQUENCE [LARGE SCALE GENOMIC DNA]</scope>
    <source>
        <strain evidence="2">Teg-2019</strain>
        <tissue evidence="2">Adductor muscle</tissue>
    </source>
</reference>
<organism evidence="2 3">
    <name type="scientific">Tegillarca granosa</name>
    <name type="common">Malaysian cockle</name>
    <name type="synonym">Anadara granosa</name>
    <dbReference type="NCBI Taxonomy" id="220873"/>
    <lineage>
        <taxon>Eukaryota</taxon>
        <taxon>Metazoa</taxon>
        <taxon>Spiralia</taxon>
        <taxon>Lophotrochozoa</taxon>
        <taxon>Mollusca</taxon>
        <taxon>Bivalvia</taxon>
        <taxon>Autobranchia</taxon>
        <taxon>Pteriomorphia</taxon>
        <taxon>Arcoida</taxon>
        <taxon>Arcoidea</taxon>
        <taxon>Arcidae</taxon>
        <taxon>Tegillarca</taxon>
    </lineage>
</organism>
<protein>
    <recommendedName>
        <fullName evidence="4">Secreted protein</fullName>
    </recommendedName>
</protein>
<evidence type="ECO:0000313" key="3">
    <source>
        <dbReference type="Proteomes" id="UP001217089"/>
    </source>
</evidence>
<evidence type="ECO:0000313" key="2">
    <source>
        <dbReference type="EMBL" id="KAJ8301151.1"/>
    </source>
</evidence>
<evidence type="ECO:0000256" key="1">
    <source>
        <dbReference type="SAM" id="Phobius"/>
    </source>
</evidence>
<gene>
    <name evidence="2" type="ORF">KUTeg_020138</name>
</gene>
<name>A0ABQ9EBF6_TEGGR</name>
<comment type="caution">
    <text evidence="2">The sequence shown here is derived from an EMBL/GenBank/DDBJ whole genome shotgun (WGS) entry which is preliminary data.</text>
</comment>
<keyword evidence="1" id="KW-1133">Transmembrane helix</keyword>
<dbReference type="EMBL" id="JARBDR010000918">
    <property type="protein sequence ID" value="KAJ8301151.1"/>
    <property type="molecule type" value="Genomic_DNA"/>
</dbReference>
<dbReference type="Proteomes" id="UP001217089">
    <property type="component" value="Unassembled WGS sequence"/>
</dbReference>
<keyword evidence="1" id="KW-0472">Membrane</keyword>
<feature type="transmembrane region" description="Helical" evidence="1">
    <location>
        <begin position="6"/>
        <end position="26"/>
    </location>
</feature>
<accession>A0ABQ9EBF6</accession>